<dbReference type="OrthoDB" id="77772at2157"/>
<evidence type="ECO:0000259" key="1">
    <source>
        <dbReference type="Pfam" id="PF13274"/>
    </source>
</evidence>
<name>A0A166EVI4_9EURY</name>
<dbReference type="InterPro" id="IPR025272">
    <property type="entry name" value="SocA_Panacea"/>
</dbReference>
<proteinExistence type="predicted"/>
<accession>A0A166EVI4</accession>
<dbReference type="Proteomes" id="UP000077066">
    <property type="component" value="Unassembled WGS sequence"/>
</dbReference>
<keyword evidence="3" id="KW-1185">Reference proteome</keyword>
<organism evidence="2 3">
    <name type="scientific">Methanobrevibacter filiformis</name>
    <dbReference type="NCBI Taxonomy" id="55758"/>
    <lineage>
        <taxon>Archaea</taxon>
        <taxon>Methanobacteriati</taxon>
        <taxon>Methanobacteriota</taxon>
        <taxon>Methanomada group</taxon>
        <taxon>Methanobacteria</taxon>
        <taxon>Methanobacteriales</taxon>
        <taxon>Methanobacteriaceae</taxon>
        <taxon>Methanobrevibacter</taxon>
    </lineage>
</organism>
<gene>
    <name evidence="2" type="ORF">MBFIL_03780</name>
</gene>
<protein>
    <recommendedName>
        <fullName evidence="1">Antitoxin SocA-like Panacea domain-containing protein</fullName>
    </recommendedName>
</protein>
<reference evidence="2 3" key="1">
    <citation type="submission" date="2016-04" db="EMBL/GenBank/DDBJ databases">
        <title>Genome sequence of Methanobrevibacter filiformis DSM 11501.</title>
        <authorList>
            <person name="Poehlein A."/>
            <person name="Seedorf H."/>
            <person name="Daniel R."/>
        </authorList>
    </citation>
    <scope>NUCLEOTIDE SEQUENCE [LARGE SCALE GENOMIC DNA]</scope>
    <source>
        <strain evidence="2 3">DSM 11501</strain>
    </source>
</reference>
<evidence type="ECO:0000313" key="2">
    <source>
        <dbReference type="EMBL" id="KZX17060.1"/>
    </source>
</evidence>
<dbReference type="PATRIC" id="fig|55758.3.peg.419"/>
<dbReference type="Pfam" id="PF13274">
    <property type="entry name" value="SocA_Panacea"/>
    <property type="match status" value="1"/>
</dbReference>
<comment type="caution">
    <text evidence="2">The sequence shown here is derived from an EMBL/GenBank/DDBJ whole genome shotgun (WGS) entry which is preliminary data.</text>
</comment>
<dbReference type="EMBL" id="LWMT01000047">
    <property type="protein sequence ID" value="KZX17060.1"/>
    <property type="molecule type" value="Genomic_DNA"/>
</dbReference>
<sequence length="166" mass="20044">MTFNKEKMKQVIHYIVHKCQDKDNFGKTVLYKLMYFSDFNHYEIYETSITDETYIKRENGPVPSSFDKCCNELEEEYKIDNEKKPVLSYYRYHYFSLKDPDINLLSNNERKVIDNVIEKLSSMNARSISDYSHGDKPWRVAEFTKPLDPEFVFYRDDEYSVRVYED</sequence>
<evidence type="ECO:0000313" key="3">
    <source>
        <dbReference type="Proteomes" id="UP000077066"/>
    </source>
</evidence>
<feature type="domain" description="Antitoxin SocA-like Panacea" evidence="1">
    <location>
        <begin position="30"/>
        <end position="138"/>
    </location>
</feature>
<dbReference type="RefSeq" id="WP_066970962.1">
    <property type="nucleotide sequence ID" value="NZ_LWMT01000047.1"/>
</dbReference>
<dbReference type="AlphaFoldDB" id="A0A166EVI4"/>